<accession>A0A0H3Q150</accession>
<organism evidence="2 3">
    <name type="scientific">Escherichia coli O157:H7 (strain EC869)</name>
    <dbReference type="NCBI Taxonomy" id="478008"/>
    <lineage>
        <taxon>Bacteria</taxon>
        <taxon>Pseudomonadati</taxon>
        <taxon>Pseudomonadota</taxon>
        <taxon>Gammaproteobacteria</taxon>
        <taxon>Enterobacterales</taxon>
        <taxon>Enterobacteriaceae</taxon>
        <taxon>Escherichia</taxon>
    </lineage>
</organism>
<keyword evidence="1" id="KW-0472">Membrane</keyword>
<name>A0A0H3Q150_ECO5C</name>
<proteinExistence type="predicted"/>
<dbReference type="AlphaFoldDB" id="A0A0H3Q150"/>
<dbReference type="BioCyc" id="ECOL478008-HMP:G76-485929-MONOMER"/>
<dbReference type="Proteomes" id="UP000004641">
    <property type="component" value="Unassembled WGS sequence"/>
</dbReference>
<evidence type="ECO:0000313" key="2">
    <source>
        <dbReference type="EMBL" id="EDU92554.1"/>
    </source>
</evidence>
<evidence type="ECO:0000256" key="1">
    <source>
        <dbReference type="SAM" id="Phobius"/>
    </source>
</evidence>
<keyword evidence="1" id="KW-0812">Transmembrane</keyword>
<dbReference type="EMBL" id="ABHU01000003">
    <property type="protein sequence ID" value="EDU92554.1"/>
    <property type="molecule type" value="Genomic_DNA"/>
</dbReference>
<feature type="transmembrane region" description="Helical" evidence="1">
    <location>
        <begin position="6"/>
        <end position="29"/>
    </location>
</feature>
<reference evidence="2 3" key="1">
    <citation type="journal article" date="2011" name="Appl. Environ. Microbiol.">
        <title>Genome signatures of Escherichia coli O157:H7 isolates from the bovine host reservoir.</title>
        <authorList>
            <person name="Eppinger M."/>
            <person name="Mammel M.K."/>
            <person name="Leclerc J.E."/>
            <person name="Ravel J."/>
            <person name="Cebula T.A."/>
        </authorList>
    </citation>
    <scope>NUCLEOTIDE SEQUENCE [LARGE SCALE GENOMIC DNA]</scope>
    <source>
        <strain evidence="2 3">EC869</strain>
    </source>
</reference>
<evidence type="ECO:0000313" key="3">
    <source>
        <dbReference type="Proteomes" id="UP000004641"/>
    </source>
</evidence>
<comment type="caution">
    <text evidence="2">The sequence shown here is derived from an EMBL/GenBank/DDBJ whole genome shotgun (WGS) entry which is preliminary data.</text>
</comment>
<keyword evidence="1" id="KW-1133">Transmembrane helix</keyword>
<sequence>MILSPTLKLICQFIFAHIGIISRIIYIILIERINIPLLFDMLSKHGSVISKPSFVSNV</sequence>
<gene>
    <name evidence="2" type="ORF">ECH7EC869_0486</name>
</gene>
<protein>
    <submittedName>
        <fullName evidence="2">Uncharacterized protein</fullName>
    </submittedName>
</protein>